<sequence>MDPWHRRLAEIALAAAGEKHGLALAGGYAVRAHGIGERPSSDVDLFMDWQRRADFPAAVDLVIAALQQAGFTVVIDAQAETFARVIVTGAGYLGGRSDKIEMAADWRSHPPVQLDLGPVLHPDDAVANKMAALYGRAVARDFLDIHATLRSGRYTREQLLRLAVNADPGFDRIMFARALGVADQISEKTFAAYGTDGETIASLRETFAGWRRELLGGG</sequence>
<gene>
    <name evidence="1" type="ORF">J2S43_007902</name>
</gene>
<dbReference type="RefSeq" id="WP_306838226.1">
    <property type="nucleotide sequence ID" value="NZ_JAUSRA010000001.1"/>
</dbReference>
<reference evidence="1 2" key="1">
    <citation type="submission" date="2023-07" db="EMBL/GenBank/DDBJ databases">
        <title>Sequencing the genomes of 1000 actinobacteria strains.</title>
        <authorList>
            <person name="Klenk H.-P."/>
        </authorList>
    </citation>
    <scope>NUCLEOTIDE SEQUENCE [LARGE SCALE GENOMIC DNA]</scope>
    <source>
        <strain evidence="1 2">DSM 44710</strain>
    </source>
</reference>
<protein>
    <recommendedName>
        <fullName evidence="3">Nucleotidyltransferase</fullName>
    </recommendedName>
</protein>
<evidence type="ECO:0000313" key="1">
    <source>
        <dbReference type="EMBL" id="MDP9799390.1"/>
    </source>
</evidence>
<name>A0ABT9N6R1_9ACTN</name>
<keyword evidence="2" id="KW-1185">Reference proteome</keyword>
<organism evidence="1 2">
    <name type="scientific">Catenuloplanes nepalensis</name>
    <dbReference type="NCBI Taxonomy" id="587533"/>
    <lineage>
        <taxon>Bacteria</taxon>
        <taxon>Bacillati</taxon>
        <taxon>Actinomycetota</taxon>
        <taxon>Actinomycetes</taxon>
        <taxon>Micromonosporales</taxon>
        <taxon>Micromonosporaceae</taxon>
        <taxon>Catenuloplanes</taxon>
    </lineage>
</organism>
<accession>A0ABT9N6R1</accession>
<dbReference type="EMBL" id="JAUSRA010000001">
    <property type="protein sequence ID" value="MDP9799390.1"/>
    <property type="molecule type" value="Genomic_DNA"/>
</dbReference>
<comment type="caution">
    <text evidence="1">The sequence shown here is derived from an EMBL/GenBank/DDBJ whole genome shotgun (WGS) entry which is preliminary data.</text>
</comment>
<evidence type="ECO:0008006" key="3">
    <source>
        <dbReference type="Google" id="ProtNLM"/>
    </source>
</evidence>
<evidence type="ECO:0000313" key="2">
    <source>
        <dbReference type="Proteomes" id="UP001240984"/>
    </source>
</evidence>
<dbReference type="Proteomes" id="UP001240984">
    <property type="component" value="Unassembled WGS sequence"/>
</dbReference>
<dbReference type="Pfam" id="PF08843">
    <property type="entry name" value="AbiEii"/>
    <property type="match status" value="1"/>
</dbReference>
<dbReference type="InterPro" id="IPR014942">
    <property type="entry name" value="AbiEii"/>
</dbReference>
<proteinExistence type="predicted"/>